<dbReference type="AlphaFoldDB" id="A0A1J5S0Z1"/>
<gene>
    <name evidence="2" type="primary">dosP_1</name>
    <name evidence="2" type="ORF">GALL_201560</name>
</gene>
<reference evidence="2" key="1">
    <citation type="submission" date="2016-10" db="EMBL/GenBank/DDBJ databases">
        <title>Sequence of Gallionella enrichment culture.</title>
        <authorList>
            <person name="Poehlein A."/>
            <person name="Muehling M."/>
            <person name="Daniel R."/>
        </authorList>
    </citation>
    <scope>NUCLEOTIDE SEQUENCE</scope>
</reference>
<comment type="caution">
    <text evidence="2">The sequence shown here is derived from an EMBL/GenBank/DDBJ whole genome shotgun (WGS) entry which is preliminary data.</text>
</comment>
<accession>A0A1J5S0Z1</accession>
<dbReference type="GO" id="GO:0020037">
    <property type="term" value="F:heme binding"/>
    <property type="evidence" value="ECO:0007669"/>
    <property type="project" value="InterPro"/>
</dbReference>
<dbReference type="Gene3D" id="1.10.490.10">
    <property type="entry name" value="Globins"/>
    <property type="match status" value="1"/>
</dbReference>
<dbReference type="InterPro" id="IPR029016">
    <property type="entry name" value="GAF-like_dom_sf"/>
</dbReference>
<sequence>MTIDLTSYSSAYDEDVADALRMMQPQLRVAARALAARMFDSGHGGRDACVLGHLSQGDTRRLLDTLTDHLGFVLSPDLTPQSHLKAARAVGQVHQMVGLSAVRLLESCHRFGERLVGLLDTWVQEGAVRCKLANAVRQRMTLEAAGQLAGLEQLDSGAPSVIVELDSAIREASNLPDLLNRVMTVLGNMHGVAACWFARPDPSGTLQIEAFGGSSGGEYVAAMQSGVIPLIQIRSDGPGGDGPTGRAWRAKRIESNRDYSHDDATKPWQAVGNRLGFRGMVSVPLIDEAGEPFAIVVLYSHWPTYFDGSARRVVLQHLQQVLGSEVRVLERSNVIPIAQRREYRGLVHDGAVRMVYQPVIDLRRGRLSHVEALARLCRPDGSLVSPGLFLPALGEADLLRIFVLGLEQVCADHAMWASLGLRTPVALNLPAEALNSVAYRDAVFDALRAGRIETSDLMLEILETQELRDADQGRRHLRELQAAGIRIAQDDLGSGYSSLLRLDRINFDEVKIDQGLVRSAMANPQRAMEFIYHLTRLAHSFRVPVTVEGLERMEFVEAVAILGADHGQGYGIARPMAPSDLPMWHANFEHTIDIERPRSAIGALAGQLLWHEQLSVLSQWPKMLDEFVEKPGHLQRYIERNGLEDSLLADLAAQARDHARRGAAFEAYAVARTRLVGELSRLVVRGAEDGNRRGAHDG</sequence>
<dbReference type="GO" id="GO:0019825">
    <property type="term" value="F:oxygen binding"/>
    <property type="evidence" value="ECO:0007669"/>
    <property type="project" value="InterPro"/>
</dbReference>
<dbReference type="SUPFAM" id="SSF55781">
    <property type="entry name" value="GAF domain-like"/>
    <property type="match status" value="1"/>
</dbReference>
<organism evidence="2">
    <name type="scientific">mine drainage metagenome</name>
    <dbReference type="NCBI Taxonomy" id="410659"/>
    <lineage>
        <taxon>unclassified sequences</taxon>
        <taxon>metagenomes</taxon>
        <taxon>ecological metagenomes</taxon>
    </lineage>
</organism>
<dbReference type="PROSITE" id="PS50883">
    <property type="entry name" value="EAL"/>
    <property type="match status" value="1"/>
</dbReference>
<dbReference type="InterPro" id="IPR001633">
    <property type="entry name" value="EAL_dom"/>
</dbReference>
<evidence type="ECO:0000259" key="1">
    <source>
        <dbReference type="PROSITE" id="PS50883"/>
    </source>
</evidence>
<dbReference type="PANTHER" id="PTHR33121">
    <property type="entry name" value="CYCLIC DI-GMP PHOSPHODIESTERASE PDEF"/>
    <property type="match status" value="1"/>
</dbReference>
<dbReference type="InterPro" id="IPR003018">
    <property type="entry name" value="GAF"/>
</dbReference>
<dbReference type="EC" id="3.1.4.52" evidence="2"/>
<proteinExistence type="predicted"/>
<dbReference type="GO" id="GO:0071111">
    <property type="term" value="F:cyclic-guanylate-specific phosphodiesterase activity"/>
    <property type="evidence" value="ECO:0007669"/>
    <property type="project" value="UniProtKB-EC"/>
</dbReference>
<dbReference type="InterPro" id="IPR012292">
    <property type="entry name" value="Globin/Proto"/>
</dbReference>
<dbReference type="PANTHER" id="PTHR33121:SF79">
    <property type="entry name" value="CYCLIC DI-GMP PHOSPHODIESTERASE PDED-RELATED"/>
    <property type="match status" value="1"/>
</dbReference>
<feature type="domain" description="EAL" evidence="1">
    <location>
        <begin position="336"/>
        <end position="589"/>
    </location>
</feature>
<dbReference type="Gene3D" id="3.20.20.450">
    <property type="entry name" value="EAL domain"/>
    <property type="match status" value="1"/>
</dbReference>
<dbReference type="Pfam" id="PF13185">
    <property type="entry name" value="GAF_2"/>
    <property type="match status" value="1"/>
</dbReference>
<evidence type="ECO:0000313" key="2">
    <source>
        <dbReference type="EMBL" id="OIQ97831.1"/>
    </source>
</evidence>
<dbReference type="Pfam" id="PF00563">
    <property type="entry name" value="EAL"/>
    <property type="match status" value="1"/>
</dbReference>
<protein>
    <submittedName>
        <fullName evidence="2">Oxygen sensor protein DosP</fullName>
        <ecNumber evidence="2">3.1.4.52</ecNumber>
    </submittedName>
</protein>
<dbReference type="CDD" id="cd01948">
    <property type="entry name" value="EAL"/>
    <property type="match status" value="1"/>
</dbReference>
<dbReference type="SMART" id="SM00052">
    <property type="entry name" value="EAL"/>
    <property type="match status" value="1"/>
</dbReference>
<dbReference type="EMBL" id="MLJW01000127">
    <property type="protein sequence ID" value="OIQ97831.1"/>
    <property type="molecule type" value="Genomic_DNA"/>
</dbReference>
<keyword evidence="2" id="KW-0378">Hydrolase</keyword>
<name>A0A1J5S0Z1_9ZZZZ</name>
<dbReference type="SUPFAM" id="SSF141868">
    <property type="entry name" value="EAL domain-like"/>
    <property type="match status" value="1"/>
</dbReference>
<dbReference type="Gene3D" id="3.30.450.40">
    <property type="match status" value="1"/>
</dbReference>
<dbReference type="InterPro" id="IPR050706">
    <property type="entry name" value="Cyclic-di-GMP_PDE-like"/>
</dbReference>
<dbReference type="InterPro" id="IPR035919">
    <property type="entry name" value="EAL_sf"/>
</dbReference>